<reference evidence="2 3" key="1">
    <citation type="submission" date="2011-06" db="EMBL/GenBank/DDBJ databases">
        <title>Genomic sequence of Methylobacter tundripaludum SV96.</title>
        <authorList>
            <consortium name="US DOE Joint Genome Institute"/>
            <person name="Lucas S."/>
            <person name="Han J."/>
            <person name="Lapidus A."/>
            <person name="Cheng J.-F."/>
            <person name="Goodwin L."/>
            <person name="Pitluck S."/>
            <person name="Held B."/>
            <person name="Detter J.C."/>
            <person name="Han C."/>
            <person name="Tapia R."/>
            <person name="Land M."/>
            <person name="Hauser L."/>
            <person name="Kyrpides N."/>
            <person name="Ivanova N."/>
            <person name="Ovchinnikova G."/>
            <person name="Pagani I."/>
            <person name="Klotz M.G."/>
            <person name="Dispirito A.A."/>
            <person name="Murrell J.C."/>
            <person name="Dunfield P."/>
            <person name="Kalyuzhnaya M.G."/>
            <person name="Svenning M."/>
            <person name="Trotsenko Y.A."/>
            <person name="Stein L.Y."/>
            <person name="Woyke T."/>
        </authorList>
    </citation>
    <scope>NUCLEOTIDE SEQUENCE [LARGE SCALE GENOMIC DNA]</scope>
    <source>
        <strain evidence="3">ATCC BAA-1195 / DSM 17260 / SV96</strain>
    </source>
</reference>
<dbReference type="InterPro" id="IPR027417">
    <property type="entry name" value="P-loop_NTPase"/>
</dbReference>
<dbReference type="STRING" id="697282.Mettu_0070"/>
<dbReference type="EMBL" id="JH109152">
    <property type="protein sequence ID" value="EGW21312.1"/>
    <property type="molecule type" value="Genomic_DNA"/>
</dbReference>
<dbReference type="OrthoDB" id="9758568at2"/>
<dbReference type="eggNOG" id="ENOG5031NUI">
    <property type="taxonomic scope" value="Bacteria"/>
</dbReference>
<dbReference type="Pfam" id="PF19993">
    <property type="entry name" value="DO-GTPase2"/>
    <property type="match status" value="1"/>
</dbReference>
<dbReference type="HOGENOM" id="CLU_075242_0_0_6"/>
<evidence type="ECO:0000313" key="2">
    <source>
        <dbReference type="EMBL" id="EGW21312.1"/>
    </source>
</evidence>
<dbReference type="RefSeq" id="WP_006889294.1">
    <property type="nucleotide sequence ID" value="NZ_JH109152.1"/>
</dbReference>
<accession>G3IT28</accession>
<sequence>MSERCTNPNCFVHEGESCDLGEMEHTQCASWSATTPEAEADIVISAATSARVPWSGSALGLADIANLSPRGRTILIGVLGAHDAGKTTLLIGNYLQLLLGQSLANARFAGSRTLGAWESLAAWTRFDDAARPPSFPPHTPRGTGRVPGLLHFALRNAEGEFRDVLLTDAPGEWFTRWAVKEDAPEAEGARWLVRNADAFLIFADCKRLADSNKTRGTARNELRQLLERLGNHVANRPTALVWAKNDVEPNADIRAAIAQGLAKQIPHALEVSSSTNQPDSLTNALEAVLCPAWTAPQACRIVEPILHQQPFAAFRGHHVHA</sequence>
<dbReference type="AlphaFoldDB" id="G3IT28"/>
<dbReference type="InterPro" id="IPR045528">
    <property type="entry name" value="DO-GTPase2"/>
</dbReference>
<gene>
    <name evidence="2" type="ORF">Mettu_0070</name>
</gene>
<organism evidence="2 3">
    <name type="scientific">Methylobacter tundripaludum (strain ATCC BAA-1195 / DSM 17260 / SV96)</name>
    <dbReference type="NCBI Taxonomy" id="697282"/>
    <lineage>
        <taxon>Bacteria</taxon>
        <taxon>Pseudomonadati</taxon>
        <taxon>Pseudomonadota</taxon>
        <taxon>Gammaproteobacteria</taxon>
        <taxon>Methylococcales</taxon>
        <taxon>Methylococcaceae</taxon>
        <taxon>Methylobacter</taxon>
    </lineage>
</organism>
<protein>
    <recommendedName>
        <fullName evidence="1">Double-GTPase 2 domain-containing protein</fullName>
    </recommendedName>
</protein>
<keyword evidence="3" id="KW-1185">Reference proteome</keyword>
<evidence type="ECO:0000313" key="3">
    <source>
        <dbReference type="Proteomes" id="UP000004664"/>
    </source>
</evidence>
<feature type="domain" description="Double-GTPase 2" evidence="1">
    <location>
        <begin position="74"/>
        <end position="288"/>
    </location>
</feature>
<dbReference type="Proteomes" id="UP000004664">
    <property type="component" value="Unassembled WGS sequence"/>
</dbReference>
<dbReference type="SUPFAM" id="SSF52540">
    <property type="entry name" value="P-loop containing nucleoside triphosphate hydrolases"/>
    <property type="match status" value="1"/>
</dbReference>
<dbReference type="Gene3D" id="3.40.50.300">
    <property type="entry name" value="P-loop containing nucleotide triphosphate hydrolases"/>
    <property type="match status" value="1"/>
</dbReference>
<name>G3IT28_METTV</name>
<evidence type="ECO:0000259" key="1">
    <source>
        <dbReference type="Pfam" id="PF19993"/>
    </source>
</evidence>
<proteinExistence type="predicted"/>